<gene>
    <name evidence="1" type="ORF">GBAR_LOCUS13331</name>
</gene>
<evidence type="ECO:0000313" key="2">
    <source>
        <dbReference type="Proteomes" id="UP001174909"/>
    </source>
</evidence>
<keyword evidence="2" id="KW-1185">Reference proteome</keyword>
<proteinExistence type="predicted"/>
<sequence>MGARNMLNTISMVYHTHTVASHTTRLYRACGVYKFTECTPIQLHLTQQDCVYHGAYQITECTHIRNAYRPVQPLSGSLV</sequence>
<feature type="non-terminal residue" evidence="1">
    <location>
        <position position="79"/>
    </location>
</feature>
<dbReference type="EMBL" id="CASHTH010001977">
    <property type="protein sequence ID" value="CAI8022759.1"/>
    <property type="molecule type" value="Genomic_DNA"/>
</dbReference>
<protein>
    <submittedName>
        <fullName evidence="1">Uncharacterized protein</fullName>
    </submittedName>
</protein>
<name>A0AA35S4E6_GEOBA</name>
<dbReference type="AlphaFoldDB" id="A0AA35S4E6"/>
<dbReference type="Proteomes" id="UP001174909">
    <property type="component" value="Unassembled WGS sequence"/>
</dbReference>
<accession>A0AA35S4E6</accession>
<organism evidence="1 2">
    <name type="scientific">Geodia barretti</name>
    <name type="common">Barrett's horny sponge</name>
    <dbReference type="NCBI Taxonomy" id="519541"/>
    <lineage>
        <taxon>Eukaryota</taxon>
        <taxon>Metazoa</taxon>
        <taxon>Porifera</taxon>
        <taxon>Demospongiae</taxon>
        <taxon>Heteroscleromorpha</taxon>
        <taxon>Tetractinellida</taxon>
        <taxon>Astrophorina</taxon>
        <taxon>Geodiidae</taxon>
        <taxon>Geodia</taxon>
    </lineage>
</organism>
<reference evidence="1" key="1">
    <citation type="submission" date="2023-03" db="EMBL/GenBank/DDBJ databases">
        <authorList>
            <person name="Steffen K."/>
            <person name="Cardenas P."/>
        </authorList>
    </citation>
    <scope>NUCLEOTIDE SEQUENCE</scope>
</reference>
<evidence type="ECO:0000313" key="1">
    <source>
        <dbReference type="EMBL" id="CAI8022759.1"/>
    </source>
</evidence>
<comment type="caution">
    <text evidence="1">The sequence shown here is derived from an EMBL/GenBank/DDBJ whole genome shotgun (WGS) entry which is preliminary data.</text>
</comment>